<dbReference type="Proteomes" id="UP000234914">
    <property type="component" value="Unassembled WGS sequence"/>
</dbReference>
<keyword evidence="1" id="KW-0472">Membrane</keyword>
<gene>
    <name evidence="3" type="ORF">CYJ96_05570</name>
    <name evidence="2" type="ORF">E6P75_10880</name>
</gene>
<accession>A0A173MY64</accession>
<dbReference type="GO" id="GO:0016020">
    <property type="term" value="C:membrane"/>
    <property type="evidence" value="ECO:0007669"/>
    <property type="project" value="InterPro"/>
</dbReference>
<dbReference type="RefSeq" id="WP_060994533.1">
    <property type="nucleotide sequence ID" value="NZ_PKJS01000006.1"/>
</dbReference>
<dbReference type="Pfam" id="PF02325">
    <property type="entry name" value="CCB3_YggT"/>
    <property type="match status" value="1"/>
</dbReference>
<dbReference type="OrthoDB" id="9806665at2"/>
<dbReference type="EMBL" id="SSCJ01000011">
    <property type="protein sequence ID" value="MDI4510700.1"/>
    <property type="molecule type" value="Genomic_DNA"/>
</dbReference>
<name>A0A173MY64_FAUOS</name>
<feature type="transmembrane region" description="Helical" evidence="1">
    <location>
        <begin position="184"/>
        <end position="208"/>
    </location>
</feature>
<dbReference type="InterPro" id="IPR003425">
    <property type="entry name" value="CCB3/YggT"/>
</dbReference>
<evidence type="ECO:0000313" key="2">
    <source>
        <dbReference type="EMBL" id="MDI4510700.1"/>
    </source>
</evidence>
<dbReference type="EMBL" id="PKJS01000006">
    <property type="protein sequence ID" value="PKZ68935.1"/>
    <property type="molecule type" value="Genomic_DNA"/>
</dbReference>
<reference evidence="3 4" key="1">
    <citation type="submission" date="2017-12" db="EMBL/GenBank/DDBJ databases">
        <title>Phylogenetic diversity of female urinary microbiome.</title>
        <authorList>
            <person name="Thomas-White K."/>
            <person name="Wolfe A.J."/>
        </authorList>
    </citation>
    <scope>NUCLEOTIDE SEQUENCE [LARGE SCALE GENOMIC DNA]</scope>
    <source>
        <strain evidence="3 4">UMB0416</strain>
    </source>
</reference>
<sequence length="210" mass="23684">MTNLLAGLFDIVVAAAMILVFFRFMLQFAGITAKDAFAKPIYRMTRIVDVFGRIFPTLGDGRINTASLVLLFLLRMIFIWGVLGMMRINSQNIGLFYMPEVNLAMVDYLSRHFSPVMMFFVAAVTLLIDFLRMCQYIIIGSFIGGWVMLFTQKMPAIFGLLTLLSEPIIQPFRKVLPATGMLDLAPMLGFFLIILLETLVQTVGVYLLTL</sequence>
<evidence type="ECO:0000313" key="4">
    <source>
        <dbReference type="Proteomes" id="UP000234914"/>
    </source>
</evidence>
<feature type="transmembrane region" description="Helical" evidence="1">
    <location>
        <begin position="6"/>
        <end position="26"/>
    </location>
</feature>
<reference evidence="2" key="2">
    <citation type="submission" date="2019-04" db="EMBL/GenBank/DDBJ databases">
        <title>Moraxella osloensis CCUG 73412, isolated from corneal scrapings as causative agent of keratitis.</title>
        <authorList>
            <person name="Connolly G."/>
            <person name="Jaen-Luchoro D."/>
            <person name="Pinyeiro-Iglesias B."/>
            <person name="Curry A."/>
            <person name="Knowles S."/>
            <person name="Moore E.R.B."/>
        </authorList>
    </citation>
    <scope>NUCLEOTIDE SEQUENCE</scope>
    <source>
        <strain evidence="2">CCUG 73412</strain>
    </source>
</reference>
<proteinExistence type="predicted"/>
<feature type="transmembrane region" description="Helical" evidence="1">
    <location>
        <begin position="143"/>
        <end position="164"/>
    </location>
</feature>
<evidence type="ECO:0000256" key="1">
    <source>
        <dbReference type="SAM" id="Phobius"/>
    </source>
</evidence>
<protein>
    <submittedName>
        <fullName evidence="3">YggT family protein</fullName>
    </submittedName>
</protein>
<comment type="caution">
    <text evidence="3">The sequence shown here is derived from an EMBL/GenBank/DDBJ whole genome shotgun (WGS) entry which is preliminary data.</text>
</comment>
<evidence type="ECO:0000313" key="3">
    <source>
        <dbReference type="EMBL" id="PKZ68935.1"/>
    </source>
</evidence>
<feature type="transmembrane region" description="Helical" evidence="1">
    <location>
        <begin position="108"/>
        <end position="131"/>
    </location>
</feature>
<keyword evidence="1" id="KW-1133">Transmembrane helix</keyword>
<organism evidence="3 4">
    <name type="scientific">Faucicola osloensis</name>
    <name type="common">Moraxella osloensis</name>
    <dbReference type="NCBI Taxonomy" id="34062"/>
    <lineage>
        <taxon>Bacteria</taxon>
        <taxon>Pseudomonadati</taxon>
        <taxon>Pseudomonadota</taxon>
        <taxon>Gammaproteobacteria</taxon>
        <taxon>Moraxellales</taxon>
        <taxon>Moraxellaceae</taxon>
        <taxon>Faucicola</taxon>
    </lineage>
</organism>
<dbReference type="AlphaFoldDB" id="A0A173MY64"/>
<keyword evidence="1" id="KW-0812">Transmembrane</keyword>
<feature type="transmembrane region" description="Helical" evidence="1">
    <location>
        <begin position="68"/>
        <end position="88"/>
    </location>
</feature>